<feature type="transmembrane region" description="Helical" evidence="6">
    <location>
        <begin position="130"/>
        <end position="151"/>
    </location>
</feature>
<evidence type="ECO:0000256" key="5">
    <source>
        <dbReference type="ARBA" id="ARBA00023136"/>
    </source>
</evidence>
<gene>
    <name evidence="7" type="ORF">DESHY_160060</name>
</gene>
<keyword evidence="5 6" id="KW-0472">Membrane</keyword>
<dbReference type="GO" id="GO:0016020">
    <property type="term" value="C:membrane"/>
    <property type="evidence" value="ECO:0007669"/>
    <property type="project" value="UniProtKB-SubCell"/>
</dbReference>
<feature type="transmembrane region" description="Helical" evidence="6">
    <location>
        <begin position="370"/>
        <end position="389"/>
    </location>
</feature>
<feature type="transmembrane region" description="Helical" evidence="6">
    <location>
        <begin position="220"/>
        <end position="241"/>
    </location>
</feature>
<keyword evidence="4 6" id="KW-1133">Transmembrane helix</keyword>
<feature type="transmembrane region" description="Helical" evidence="6">
    <location>
        <begin position="619"/>
        <end position="640"/>
    </location>
</feature>
<organism evidence="7 8">
    <name type="scientific">Desulforamulus hydrothermalis Lam5 = DSM 18033</name>
    <dbReference type="NCBI Taxonomy" id="1121428"/>
    <lineage>
        <taxon>Bacteria</taxon>
        <taxon>Bacillati</taxon>
        <taxon>Bacillota</taxon>
        <taxon>Clostridia</taxon>
        <taxon>Eubacteriales</taxon>
        <taxon>Peptococcaceae</taxon>
        <taxon>Desulforamulus</taxon>
    </lineage>
</organism>
<feature type="transmembrane region" description="Helical" evidence="6">
    <location>
        <begin position="513"/>
        <end position="535"/>
    </location>
</feature>
<comment type="caution">
    <text evidence="7">The sequence shown here is derived from an EMBL/GenBank/DDBJ whole genome shotgun (WGS) entry which is preliminary data.</text>
</comment>
<evidence type="ECO:0000256" key="1">
    <source>
        <dbReference type="ARBA" id="ARBA00004141"/>
    </source>
</evidence>
<feature type="transmembrane region" description="Helical" evidence="6">
    <location>
        <begin position="248"/>
        <end position="268"/>
    </location>
</feature>
<evidence type="ECO:0000256" key="2">
    <source>
        <dbReference type="ARBA" id="ARBA00022448"/>
    </source>
</evidence>
<keyword evidence="2" id="KW-0813">Transport</keyword>
<dbReference type="STRING" id="1121428.DESHY_160060"/>
<dbReference type="InterPro" id="IPR045035">
    <property type="entry name" value="YSL-like"/>
</dbReference>
<sequence length="652" mass="68177">MADATKANQDVVEHSSMLEGAYGGIPGERYVPFVAPEKSVVEFTARALVIGALLSVLFGVANTYLGLKVGLTVSASIPAAVLATGLYKIFFRSGNILERNIVQTVASSGESIAGGIIFTIPALLLWGMDISVLTVVIVSALGGLIGILFFVPLRRYLTVEEHGSLIYPEGMACAEVLVSGEKGGAGAGLVFTGIAVGGLYKLFSGGFLAWNESPEWKLPFLSNGLIGVNALPSLLGVGFIVGYDVGKFMLAGGLVAWMLVIPLISYFGQGLANPIFPSTVPIAEMDAWSIWSKYVRYIGAGAVAAGGFISLARSAPTIIRSFRAAMSGLAQTKGAAGQKRTEQDLSMAVVIGGTLLVALLIVFLPQVPGGIIGALLVLFFGFFFAAVSSRITGIVGVSNNPVSGMTIATLLVVSAIVKGLGWSPETGMVVAITLGSIVCVAIAVAGATAQNGKTTFILGGTPKFVQIGQYVGVLACAYFIGAIIVMLHGAYTMGSADLPAPQATLMSMVTKGVITGTLPWEFVIMGLIVGIAIYAMGLPVLPFALGFYLPLHLSMGILVGGVVRILIEKGLGANELKDKVERGVLISSGLIAGDALVGIVIAFFAYIEYNIAFLKGTALAANNWFALIMFLLVAWFTYWYTNRQDVRKDIKV</sequence>
<evidence type="ECO:0000256" key="6">
    <source>
        <dbReference type="SAM" id="Phobius"/>
    </source>
</evidence>
<dbReference type="GO" id="GO:0035673">
    <property type="term" value="F:oligopeptide transmembrane transporter activity"/>
    <property type="evidence" value="ECO:0007669"/>
    <property type="project" value="InterPro"/>
</dbReference>
<feature type="transmembrane region" description="Helical" evidence="6">
    <location>
        <begin position="547"/>
        <end position="567"/>
    </location>
</feature>
<proteinExistence type="predicted"/>
<feature type="transmembrane region" description="Helical" evidence="6">
    <location>
        <begin position="71"/>
        <end position="90"/>
    </location>
</feature>
<feature type="transmembrane region" description="Helical" evidence="6">
    <location>
        <begin position="47"/>
        <end position="65"/>
    </location>
</feature>
<protein>
    <submittedName>
        <fullName evidence="7">Oligopeptide transporter, OPT family</fullName>
    </submittedName>
</protein>
<dbReference type="eggNOG" id="COG1297">
    <property type="taxonomic scope" value="Bacteria"/>
</dbReference>
<dbReference type="AlphaFoldDB" id="K8EH32"/>
<dbReference type="InterPro" id="IPR004814">
    <property type="entry name" value="Oligopep_transpt"/>
</dbReference>
<evidence type="ECO:0000256" key="4">
    <source>
        <dbReference type="ARBA" id="ARBA00022989"/>
    </source>
</evidence>
<dbReference type="NCBIfam" id="TIGR00733">
    <property type="entry name" value="OPT family oligopeptide transporter"/>
    <property type="match status" value="1"/>
</dbReference>
<feature type="transmembrane region" description="Helical" evidence="6">
    <location>
        <begin position="428"/>
        <end position="449"/>
    </location>
</feature>
<feature type="transmembrane region" description="Helical" evidence="6">
    <location>
        <begin position="587"/>
        <end position="607"/>
    </location>
</feature>
<dbReference type="NCBIfam" id="TIGR00728">
    <property type="entry name" value="OPT_sfam"/>
    <property type="match status" value="1"/>
</dbReference>
<evidence type="ECO:0000256" key="3">
    <source>
        <dbReference type="ARBA" id="ARBA00022692"/>
    </source>
</evidence>
<evidence type="ECO:0000313" key="8">
    <source>
        <dbReference type="Proteomes" id="UP000009315"/>
    </source>
</evidence>
<dbReference type="Pfam" id="PF03169">
    <property type="entry name" value="OPT"/>
    <property type="match status" value="1"/>
</dbReference>
<dbReference type="InterPro" id="IPR004813">
    <property type="entry name" value="OPT"/>
</dbReference>
<accession>K8EH32</accession>
<feature type="transmembrane region" description="Helical" evidence="6">
    <location>
        <begin position="401"/>
        <end position="422"/>
    </location>
</feature>
<evidence type="ECO:0000313" key="7">
    <source>
        <dbReference type="EMBL" id="CCO07936.1"/>
    </source>
</evidence>
<dbReference type="EMBL" id="CAOS01000008">
    <property type="protein sequence ID" value="CCO07936.1"/>
    <property type="molecule type" value="Genomic_DNA"/>
</dbReference>
<dbReference type="PANTHER" id="PTHR31645">
    <property type="entry name" value="OLIGOPEPTIDE TRANSPORTER YGL114W-RELATED"/>
    <property type="match status" value="1"/>
</dbReference>
<feature type="transmembrane region" description="Helical" evidence="6">
    <location>
        <begin position="470"/>
        <end position="493"/>
    </location>
</feature>
<name>K8EH32_9FIRM</name>
<dbReference type="RefSeq" id="WP_008411064.1">
    <property type="nucleotide sequence ID" value="NZ_CAOS01000008.1"/>
</dbReference>
<comment type="subcellular location">
    <subcellularLocation>
        <location evidence="1">Membrane</location>
        <topology evidence="1">Multi-pass membrane protein</topology>
    </subcellularLocation>
</comment>
<feature type="transmembrane region" description="Helical" evidence="6">
    <location>
        <begin position="187"/>
        <end position="208"/>
    </location>
</feature>
<feature type="transmembrane region" description="Helical" evidence="6">
    <location>
        <begin position="102"/>
        <end position="124"/>
    </location>
</feature>
<feature type="transmembrane region" description="Helical" evidence="6">
    <location>
        <begin position="345"/>
        <end position="364"/>
    </location>
</feature>
<reference evidence="7 8" key="1">
    <citation type="journal article" date="2013" name="Genome Announc.">
        <title>Genome Sequence of the Sulfate-Reducing Bacterium Desulfotomaculum hydrothermale Lam5(T).</title>
        <authorList>
            <person name="Amin O."/>
            <person name="Fardeau M.L."/>
            <person name="Valette O."/>
            <person name="Hirschler-Rea A."/>
            <person name="Barbe V."/>
            <person name="Medigue C."/>
            <person name="Vacherie B."/>
            <person name="Ollivier B."/>
            <person name="Bertin P.N."/>
            <person name="Dolla A."/>
        </authorList>
    </citation>
    <scope>NUCLEOTIDE SEQUENCE [LARGE SCALE GENOMIC DNA]</scope>
    <source>
        <strain evidence="8">Lam5 / DSM 18033</strain>
    </source>
</reference>
<feature type="transmembrane region" description="Helical" evidence="6">
    <location>
        <begin position="294"/>
        <end position="312"/>
    </location>
</feature>
<dbReference type="Proteomes" id="UP000009315">
    <property type="component" value="Unassembled WGS sequence"/>
</dbReference>
<keyword evidence="3 6" id="KW-0812">Transmembrane</keyword>
<dbReference type="PANTHER" id="PTHR31645:SF0">
    <property type="entry name" value="OLIGOPEPTIDE TRANSPORTER YGL114W-RELATED"/>
    <property type="match status" value="1"/>
</dbReference>
<keyword evidence="8" id="KW-1185">Reference proteome</keyword>
<dbReference type="OrthoDB" id="9809340at2"/>